<dbReference type="Proteomes" id="UP000762676">
    <property type="component" value="Unassembled WGS sequence"/>
</dbReference>
<evidence type="ECO:0000313" key="3">
    <source>
        <dbReference type="Proteomes" id="UP000762676"/>
    </source>
</evidence>
<evidence type="ECO:0000313" key="2">
    <source>
        <dbReference type="EMBL" id="GFR65586.1"/>
    </source>
</evidence>
<comment type="caution">
    <text evidence="2">The sequence shown here is derived from an EMBL/GenBank/DDBJ whole genome shotgun (WGS) entry which is preliminary data.</text>
</comment>
<dbReference type="AlphaFoldDB" id="A0AAV4EZJ7"/>
<gene>
    <name evidence="2" type="ORF">ElyMa_003662800</name>
</gene>
<name>A0AAV4EZJ7_9GAST</name>
<evidence type="ECO:0008006" key="4">
    <source>
        <dbReference type="Google" id="ProtNLM"/>
    </source>
</evidence>
<feature type="compositionally biased region" description="Polar residues" evidence="1">
    <location>
        <begin position="69"/>
        <end position="86"/>
    </location>
</feature>
<organism evidence="2 3">
    <name type="scientific">Elysia marginata</name>
    <dbReference type="NCBI Taxonomy" id="1093978"/>
    <lineage>
        <taxon>Eukaryota</taxon>
        <taxon>Metazoa</taxon>
        <taxon>Spiralia</taxon>
        <taxon>Lophotrochozoa</taxon>
        <taxon>Mollusca</taxon>
        <taxon>Gastropoda</taxon>
        <taxon>Heterobranchia</taxon>
        <taxon>Euthyneura</taxon>
        <taxon>Panpulmonata</taxon>
        <taxon>Sacoglossa</taxon>
        <taxon>Placobranchoidea</taxon>
        <taxon>Plakobranchidae</taxon>
        <taxon>Elysia</taxon>
    </lineage>
</organism>
<reference evidence="2 3" key="1">
    <citation type="journal article" date="2021" name="Elife">
        <title>Chloroplast acquisition without the gene transfer in kleptoplastic sea slugs, Plakobranchus ocellatus.</title>
        <authorList>
            <person name="Maeda T."/>
            <person name="Takahashi S."/>
            <person name="Yoshida T."/>
            <person name="Shimamura S."/>
            <person name="Takaki Y."/>
            <person name="Nagai Y."/>
            <person name="Toyoda A."/>
            <person name="Suzuki Y."/>
            <person name="Arimoto A."/>
            <person name="Ishii H."/>
            <person name="Satoh N."/>
            <person name="Nishiyama T."/>
            <person name="Hasebe M."/>
            <person name="Maruyama T."/>
            <person name="Minagawa J."/>
            <person name="Obokata J."/>
            <person name="Shigenobu S."/>
        </authorList>
    </citation>
    <scope>NUCLEOTIDE SEQUENCE [LARGE SCALE GENOMIC DNA]</scope>
</reference>
<evidence type="ECO:0000256" key="1">
    <source>
        <dbReference type="SAM" id="MobiDB-lite"/>
    </source>
</evidence>
<keyword evidence="3" id="KW-1185">Reference proteome</keyword>
<dbReference type="EMBL" id="BMAT01007493">
    <property type="protein sequence ID" value="GFR65586.1"/>
    <property type="molecule type" value="Genomic_DNA"/>
</dbReference>
<feature type="region of interest" description="Disordered" evidence="1">
    <location>
        <begin position="65"/>
        <end position="86"/>
    </location>
</feature>
<proteinExistence type="predicted"/>
<protein>
    <recommendedName>
        <fullName evidence="4">NADP-dependent oxidoreductase domain-containing protein</fullName>
    </recommendedName>
</protein>
<sequence length="86" mass="9681">MWWYRRLLRISWKERKTNEEVLQAADVTEIALRWSCCKGELGTSFAASLGSEGLRAQEVEDALKGAGRTTPSNGPTIVHTWNQTES</sequence>
<accession>A0AAV4EZJ7</accession>